<name>A0A365Y3Q5_9BACT</name>
<evidence type="ECO:0000313" key="6">
    <source>
        <dbReference type="Proteomes" id="UP000253410"/>
    </source>
</evidence>
<dbReference type="OrthoDB" id="1490890at2"/>
<dbReference type="Pfam" id="PF12081">
    <property type="entry name" value="GldM_1st"/>
    <property type="match status" value="1"/>
</dbReference>
<dbReference type="EMBL" id="QFFJ01000001">
    <property type="protein sequence ID" value="RBL93216.1"/>
    <property type="molecule type" value="Genomic_DNA"/>
</dbReference>
<feature type="domain" description="Gliding motility-associated protein GldM second immunoglobulin-like" evidence="4">
    <location>
        <begin position="325"/>
        <end position="404"/>
    </location>
</feature>
<keyword evidence="6" id="KW-1185">Reference proteome</keyword>
<feature type="domain" description="Gliding motility-associated protein GldM N-terminal" evidence="2">
    <location>
        <begin position="30"/>
        <end position="219"/>
    </location>
</feature>
<gene>
    <name evidence="5" type="ORF">DF182_11800</name>
</gene>
<dbReference type="AlphaFoldDB" id="A0A365Y3Q5"/>
<dbReference type="InterPro" id="IPR022719">
    <property type="entry name" value="Motility-assoc_prot_GldM_C"/>
</dbReference>
<dbReference type="InterPro" id="IPR048406">
    <property type="entry name" value="GldM_Ig-like-2"/>
</dbReference>
<reference evidence="5 6" key="1">
    <citation type="submission" date="2018-05" db="EMBL/GenBank/DDBJ databases">
        <title>Chitinophaga sp. K3CV102501T nov., isolated from isolated from a monsoon evergreen broad-leaved forest soil.</title>
        <authorList>
            <person name="Lv Y."/>
        </authorList>
    </citation>
    <scope>NUCLEOTIDE SEQUENCE [LARGE SCALE GENOMIC DNA]</scope>
    <source>
        <strain evidence="5 6">GDMCC 1.1325</strain>
    </source>
</reference>
<dbReference type="RefSeq" id="WP_113615812.1">
    <property type="nucleotide sequence ID" value="NZ_QFFJ01000001.1"/>
</dbReference>
<feature type="domain" description="Gliding motility-associated protein GldM C-terminal" evidence="1">
    <location>
        <begin position="407"/>
        <end position="509"/>
    </location>
</feature>
<feature type="domain" description="Gliding motility-associated protein GldM first immunoglobulin-like" evidence="3">
    <location>
        <begin position="224"/>
        <end position="320"/>
    </location>
</feature>
<dbReference type="InterPro" id="IPR048405">
    <property type="entry name" value="GldM_Ig-like-1"/>
</dbReference>
<dbReference type="InterPro" id="IPR022720">
    <property type="entry name" value="Motility-assoc_prot_GldM_N"/>
</dbReference>
<sequence length="514" mass="55200">MALPKDPRQKMINIMYLVLTAMLALNVSAEILNAFNIVNNSIVTSNGSLTDKNNLIYQQFAEQMKDNAEKVAPLKAKAEQVKKLSDDAYKYIESLKDLIITESGGKDEHGDIKDKAGLDAPTRVMENMKKGPELEAKLVALRGQLLAFVEAKDKAKFEKTLPLKIEVGKSTGDDHTGAGPKTWTTYHFNMVPTIAAVTILGKFQNDIKNSESAIIDDLYRQIDAKNFKFDKIRPFISLNSKNLMAGQTLTAQIAVGAYSSTVNPTITVNGQSITASEGLATYSLPVSGLGEKTISGTISLPNPTGGDPITQSFTETYNVGASTTSISADKMNVLYIGLQNPISISAAGVPAEAVSASINGGNITKRGSGEYTVTVSQPGKAVINVVANIDGKVKSLGQKEFRVKRVPDPVLKVGFNKGGSMKAADFKVQMGLAAALEDFEFEGVKYDVVGYRIGVSAKGKDYLEGEANSAYFPSNVAASIRSLRPGDEVYFENVKVKGPDGVVRTMPSTIFKLN</sequence>
<dbReference type="Pfam" id="PF21602">
    <property type="entry name" value="GldM_3rd"/>
    <property type="match status" value="1"/>
</dbReference>
<evidence type="ECO:0000313" key="5">
    <source>
        <dbReference type="EMBL" id="RBL93216.1"/>
    </source>
</evidence>
<comment type="caution">
    <text evidence="5">The sequence shown here is derived from an EMBL/GenBank/DDBJ whole genome shotgun (WGS) entry which is preliminary data.</text>
</comment>
<dbReference type="Pfam" id="PF12080">
    <property type="entry name" value="GldM_4th"/>
    <property type="match status" value="1"/>
</dbReference>
<organism evidence="5 6">
    <name type="scientific">Chitinophaga flava</name>
    <dbReference type="NCBI Taxonomy" id="2259036"/>
    <lineage>
        <taxon>Bacteria</taxon>
        <taxon>Pseudomonadati</taxon>
        <taxon>Bacteroidota</taxon>
        <taxon>Chitinophagia</taxon>
        <taxon>Chitinophagales</taxon>
        <taxon>Chitinophagaceae</taxon>
        <taxon>Chitinophaga</taxon>
    </lineage>
</organism>
<evidence type="ECO:0000259" key="1">
    <source>
        <dbReference type="Pfam" id="PF12080"/>
    </source>
</evidence>
<proteinExistence type="predicted"/>
<dbReference type="InterPro" id="IPR019859">
    <property type="entry name" value="Motility-assoc_prot_GldM"/>
</dbReference>
<dbReference type="Proteomes" id="UP000253410">
    <property type="component" value="Unassembled WGS sequence"/>
</dbReference>
<dbReference type="NCBIfam" id="TIGR03517">
    <property type="entry name" value="GldM_gliding"/>
    <property type="match status" value="1"/>
</dbReference>
<accession>A0A365Y3Q5</accession>
<protein>
    <submittedName>
        <fullName evidence="5">Gliding motility protein GldM</fullName>
    </submittedName>
</protein>
<evidence type="ECO:0000259" key="2">
    <source>
        <dbReference type="Pfam" id="PF12081"/>
    </source>
</evidence>
<dbReference type="Pfam" id="PF21601">
    <property type="entry name" value="GldM_2nd"/>
    <property type="match status" value="1"/>
</dbReference>
<evidence type="ECO:0000259" key="3">
    <source>
        <dbReference type="Pfam" id="PF21601"/>
    </source>
</evidence>
<evidence type="ECO:0000259" key="4">
    <source>
        <dbReference type="Pfam" id="PF21602"/>
    </source>
</evidence>